<feature type="compositionally biased region" description="Basic residues" evidence="2">
    <location>
        <begin position="1008"/>
        <end position="1024"/>
    </location>
</feature>
<dbReference type="PANTHER" id="PTHR10039:SF5">
    <property type="entry name" value="NACHT DOMAIN-CONTAINING PROTEIN"/>
    <property type="match status" value="1"/>
</dbReference>
<evidence type="ECO:0000256" key="2">
    <source>
        <dbReference type="SAM" id="MobiDB-lite"/>
    </source>
</evidence>
<dbReference type="InterPro" id="IPR056693">
    <property type="entry name" value="DUF7791"/>
</dbReference>
<feature type="domain" description="DUF7791" evidence="4">
    <location>
        <begin position="500"/>
        <end position="619"/>
    </location>
</feature>
<feature type="region of interest" description="Disordered" evidence="2">
    <location>
        <begin position="886"/>
        <end position="921"/>
    </location>
</feature>
<evidence type="ECO:0000256" key="1">
    <source>
        <dbReference type="ARBA" id="ARBA00022737"/>
    </source>
</evidence>
<feature type="compositionally biased region" description="Polar residues" evidence="2">
    <location>
        <begin position="958"/>
        <end position="970"/>
    </location>
</feature>
<organism evidence="5 6">
    <name type="scientific">Lophiotrema nucula</name>
    <dbReference type="NCBI Taxonomy" id="690887"/>
    <lineage>
        <taxon>Eukaryota</taxon>
        <taxon>Fungi</taxon>
        <taxon>Dikarya</taxon>
        <taxon>Ascomycota</taxon>
        <taxon>Pezizomycotina</taxon>
        <taxon>Dothideomycetes</taxon>
        <taxon>Pleosporomycetidae</taxon>
        <taxon>Pleosporales</taxon>
        <taxon>Lophiotremataceae</taxon>
        <taxon>Lophiotrema</taxon>
    </lineage>
</organism>
<feature type="compositionally biased region" description="Basic and acidic residues" evidence="2">
    <location>
        <begin position="895"/>
        <end position="904"/>
    </location>
</feature>
<keyword evidence="6" id="KW-1185">Reference proteome</keyword>
<dbReference type="Proteomes" id="UP000799770">
    <property type="component" value="Unassembled WGS sequence"/>
</dbReference>
<feature type="compositionally biased region" description="Polar residues" evidence="2">
    <location>
        <begin position="911"/>
        <end position="921"/>
    </location>
</feature>
<name>A0A6A5ZB17_9PLEO</name>
<evidence type="ECO:0000259" key="4">
    <source>
        <dbReference type="Pfam" id="PF25053"/>
    </source>
</evidence>
<dbReference type="InterPro" id="IPR056884">
    <property type="entry name" value="NPHP3-like_N"/>
</dbReference>
<dbReference type="Pfam" id="PF24883">
    <property type="entry name" value="NPHP3_N"/>
    <property type="match status" value="1"/>
</dbReference>
<feature type="region of interest" description="Disordered" evidence="2">
    <location>
        <begin position="958"/>
        <end position="1038"/>
    </location>
</feature>
<dbReference type="EMBL" id="ML977322">
    <property type="protein sequence ID" value="KAF2115897.1"/>
    <property type="molecule type" value="Genomic_DNA"/>
</dbReference>
<accession>A0A6A5ZB17</accession>
<dbReference type="OrthoDB" id="443402at2759"/>
<dbReference type="Pfam" id="PF25053">
    <property type="entry name" value="DUF7791"/>
    <property type="match status" value="1"/>
</dbReference>
<evidence type="ECO:0000313" key="6">
    <source>
        <dbReference type="Proteomes" id="UP000799770"/>
    </source>
</evidence>
<feature type="compositionally biased region" description="Polar residues" evidence="2">
    <location>
        <begin position="984"/>
        <end position="1007"/>
    </location>
</feature>
<protein>
    <recommendedName>
        <fullName evidence="7">NACHT domain-containing protein</fullName>
    </recommendedName>
</protein>
<proteinExistence type="predicted"/>
<keyword evidence="1" id="KW-0677">Repeat</keyword>
<dbReference type="PANTHER" id="PTHR10039">
    <property type="entry name" value="AMELOGENIN"/>
    <property type="match status" value="1"/>
</dbReference>
<sequence length="1038" mass="117703">MLEALVAVGLAGNVVQFVQFASSLVLEAEEIRKKGRPSSLPALIKLTEALQKQAKVITTRLKASNETLQYEDQNLLDIAADCENAGIDFLAYLNSVGPQTTSSNPLRHAQASIRFRWAHDKIEDFVHKLDRFRNSLTLATVLALRSSSAGVHEEVLGHLKGLQDGGQTLLADNSSILSTLQCLVDLVQDQSGPRLDELQGQILYCVKQISGLRFVAGMSRENEFLQGLNFRQKDLRYEEIDPAYRATFEWIFREPGQEPTWDDLTAYLTKDDFASVYFVDGKAGSGKSTLMNFIARHPRTVDAVRSWAGTGEYMILTFFFWNVGTPLQKSHVGLLRALLHGVLRRYPELIPAVFPVLYLGWQTAEDDQEPYYVELKAAFELLVQNRPINACINAFKGCPTARLQDLTRNDMSIFIQGELSSHPLMVQRLGFRTTSSSARKLVKDIEEKAEGVFLWVKLVVKILLDGLEAGDDIEDLQHKLNTIPSDLKDLYRAMFCQRPHEYRVQANEMFRIFSEWNETTNGSPLSAIAFSHAVRPYDEVFDSTVTLLEYEYFDMAVQNIAARIRSRCCGLLEVRRKNHRPVVDSRGMFYGEMGFLEGSRVAYLHKTVAEFIASDDVWKDISLHNYLNIMVRACRRDSMSDRLVRRYIEEADRTMNIHWAKPDTAKTSNDPVSDHHWSKRPYDVAQRDERVSKQLRQIASIQTFAARHGLLRYLNGTSFHRFDSDHRCAMVLHAQDSWLDHTRYSSAHDSANADLDGPIGGVGQGRKVLVPSLEDRSATLAYLLEHAASPETIIELRTVWSYALYLLTDLLEGKGNQNIIEIAELLRVYLCSAADSWNLIHDPHLRSPHRTIKLVEIVNSIIELLRHDSKNEALTTELEHLCFRSASTPRKRRRSENSEYDSHPSDIVPTDPNNRSSNGVSQASFPWVVQTTFNMPYPTLMSNFGNLTTRYQSLTDTSIDNLTTSPSLSFGNDRRLTNGPPVSHQRNQRSPTQTQAAPHSSASQSKRAGTRHKRSNHSNFHRGRGSRDCRGRRGWRAY</sequence>
<evidence type="ECO:0000313" key="5">
    <source>
        <dbReference type="EMBL" id="KAF2115897.1"/>
    </source>
</evidence>
<evidence type="ECO:0000259" key="3">
    <source>
        <dbReference type="Pfam" id="PF24883"/>
    </source>
</evidence>
<evidence type="ECO:0008006" key="7">
    <source>
        <dbReference type="Google" id="ProtNLM"/>
    </source>
</evidence>
<reference evidence="5" key="1">
    <citation type="journal article" date="2020" name="Stud. Mycol.">
        <title>101 Dothideomycetes genomes: a test case for predicting lifestyles and emergence of pathogens.</title>
        <authorList>
            <person name="Haridas S."/>
            <person name="Albert R."/>
            <person name="Binder M."/>
            <person name="Bloem J."/>
            <person name="Labutti K."/>
            <person name="Salamov A."/>
            <person name="Andreopoulos B."/>
            <person name="Baker S."/>
            <person name="Barry K."/>
            <person name="Bills G."/>
            <person name="Bluhm B."/>
            <person name="Cannon C."/>
            <person name="Castanera R."/>
            <person name="Culley D."/>
            <person name="Daum C."/>
            <person name="Ezra D."/>
            <person name="Gonzalez J."/>
            <person name="Henrissat B."/>
            <person name="Kuo A."/>
            <person name="Liang C."/>
            <person name="Lipzen A."/>
            <person name="Lutzoni F."/>
            <person name="Magnuson J."/>
            <person name="Mondo S."/>
            <person name="Nolan M."/>
            <person name="Ohm R."/>
            <person name="Pangilinan J."/>
            <person name="Park H.-J."/>
            <person name="Ramirez L."/>
            <person name="Alfaro M."/>
            <person name="Sun H."/>
            <person name="Tritt A."/>
            <person name="Yoshinaga Y."/>
            <person name="Zwiers L.-H."/>
            <person name="Turgeon B."/>
            <person name="Goodwin S."/>
            <person name="Spatafora J."/>
            <person name="Crous P."/>
            <person name="Grigoriev I."/>
        </authorList>
    </citation>
    <scope>NUCLEOTIDE SEQUENCE</scope>
    <source>
        <strain evidence="5">CBS 627.86</strain>
    </source>
</reference>
<feature type="domain" description="Nephrocystin 3-like N-terminal" evidence="3">
    <location>
        <begin position="265"/>
        <end position="398"/>
    </location>
</feature>
<dbReference type="AlphaFoldDB" id="A0A6A5ZB17"/>
<gene>
    <name evidence="5" type="ORF">BDV96DRAFT_599443</name>
</gene>